<dbReference type="InParanoid" id="U5FIT0"/>
<dbReference type="EMBL" id="CM009306">
    <property type="protein sequence ID" value="PNS95492.1"/>
    <property type="molecule type" value="Genomic_DNA"/>
</dbReference>
<gene>
    <name evidence="3" type="ORF">POPTR_017G060500</name>
</gene>
<reference evidence="3 4" key="1">
    <citation type="journal article" date="2006" name="Science">
        <title>The genome of black cottonwood, Populus trichocarpa (Torr. &amp; Gray).</title>
        <authorList>
            <person name="Tuskan G.A."/>
            <person name="Difazio S."/>
            <person name="Jansson S."/>
            <person name="Bohlmann J."/>
            <person name="Grigoriev I."/>
            <person name="Hellsten U."/>
            <person name="Putnam N."/>
            <person name="Ralph S."/>
            <person name="Rombauts S."/>
            <person name="Salamov A."/>
            <person name="Schein J."/>
            <person name="Sterck L."/>
            <person name="Aerts A."/>
            <person name="Bhalerao R.R."/>
            <person name="Bhalerao R.P."/>
            <person name="Blaudez D."/>
            <person name="Boerjan W."/>
            <person name="Brun A."/>
            <person name="Brunner A."/>
            <person name="Busov V."/>
            <person name="Campbell M."/>
            <person name="Carlson J."/>
            <person name="Chalot M."/>
            <person name="Chapman J."/>
            <person name="Chen G.L."/>
            <person name="Cooper D."/>
            <person name="Coutinho P.M."/>
            <person name="Couturier J."/>
            <person name="Covert S."/>
            <person name="Cronk Q."/>
            <person name="Cunningham R."/>
            <person name="Davis J."/>
            <person name="Degroeve S."/>
            <person name="Dejardin A."/>
            <person name="Depamphilis C."/>
            <person name="Detter J."/>
            <person name="Dirks B."/>
            <person name="Dubchak I."/>
            <person name="Duplessis S."/>
            <person name="Ehlting J."/>
            <person name="Ellis B."/>
            <person name="Gendler K."/>
            <person name="Goodstein D."/>
            <person name="Gribskov M."/>
            <person name="Grimwood J."/>
            <person name="Groover A."/>
            <person name="Gunter L."/>
            <person name="Hamberger B."/>
            <person name="Heinze B."/>
            <person name="Helariutta Y."/>
            <person name="Henrissat B."/>
            <person name="Holligan D."/>
            <person name="Holt R."/>
            <person name="Huang W."/>
            <person name="Islam-Faridi N."/>
            <person name="Jones S."/>
            <person name="Jones-Rhoades M."/>
            <person name="Jorgensen R."/>
            <person name="Joshi C."/>
            <person name="Kangasjarvi J."/>
            <person name="Karlsson J."/>
            <person name="Kelleher C."/>
            <person name="Kirkpatrick R."/>
            <person name="Kirst M."/>
            <person name="Kohler A."/>
            <person name="Kalluri U."/>
            <person name="Larimer F."/>
            <person name="Leebens-Mack J."/>
            <person name="Leple J.C."/>
            <person name="Locascio P."/>
            <person name="Lou Y."/>
            <person name="Lucas S."/>
            <person name="Martin F."/>
            <person name="Montanini B."/>
            <person name="Napoli C."/>
            <person name="Nelson D.R."/>
            <person name="Nelson C."/>
            <person name="Nieminen K."/>
            <person name="Nilsson O."/>
            <person name="Pereda V."/>
            <person name="Peter G."/>
            <person name="Philippe R."/>
            <person name="Pilate G."/>
            <person name="Poliakov A."/>
            <person name="Razumovskaya J."/>
            <person name="Richardson P."/>
            <person name="Rinaldi C."/>
            <person name="Ritland K."/>
            <person name="Rouze P."/>
            <person name="Ryaboy D."/>
            <person name="Schmutz J."/>
            <person name="Schrader J."/>
            <person name="Segerman B."/>
            <person name="Shin H."/>
            <person name="Siddiqui A."/>
            <person name="Sterky F."/>
            <person name="Terry A."/>
            <person name="Tsai C.J."/>
            <person name="Uberbacher E."/>
            <person name="Unneberg P."/>
            <person name="Vahala J."/>
            <person name="Wall K."/>
            <person name="Wessler S."/>
            <person name="Yang G."/>
            <person name="Yin T."/>
            <person name="Douglas C."/>
            <person name="Marra M."/>
            <person name="Sandberg G."/>
            <person name="Van de Peer Y."/>
            <person name="Rokhsar D."/>
        </authorList>
    </citation>
    <scope>NUCLEOTIDE SEQUENCE [LARGE SCALE GENOMIC DNA]</scope>
    <source>
        <strain evidence="4">cv. Nisqually</strain>
    </source>
</reference>
<dbReference type="GO" id="GO:0009451">
    <property type="term" value="P:RNA modification"/>
    <property type="evidence" value="ECO:0007669"/>
    <property type="project" value="InterPro"/>
</dbReference>
<evidence type="ECO:0000256" key="2">
    <source>
        <dbReference type="PROSITE-ProRule" id="PRU00708"/>
    </source>
</evidence>
<evidence type="ECO:0000313" key="4">
    <source>
        <dbReference type="Proteomes" id="UP000006729"/>
    </source>
</evidence>
<dbReference type="NCBIfam" id="TIGR00756">
    <property type="entry name" value="PPR"/>
    <property type="match status" value="2"/>
</dbReference>
<evidence type="ECO:0008006" key="5">
    <source>
        <dbReference type="Google" id="ProtNLM"/>
    </source>
</evidence>
<dbReference type="Gene3D" id="1.25.40.10">
    <property type="entry name" value="Tetratricopeptide repeat domain"/>
    <property type="match status" value="1"/>
</dbReference>
<dbReference type="PROSITE" id="PS51375">
    <property type="entry name" value="PPR"/>
    <property type="match status" value="1"/>
</dbReference>
<dbReference type="InterPro" id="IPR046960">
    <property type="entry name" value="PPR_At4g14850-like_plant"/>
</dbReference>
<dbReference type="AlphaFoldDB" id="U5FIT0"/>
<accession>U5FIT0</accession>
<protein>
    <recommendedName>
        <fullName evidence="5">Pentatricopeptide repeat-containing protein</fullName>
    </recommendedName>
</protein>
<dbReference type="HOGENOM" id="CLU_2310970_0_0_1"/>
<proteinExistence type="predicted"/>
<dbReference type="Proteomes" id="UP000006729">
    <property type="component" value="Chromosome 17"/>
</dbReference>
<keyword evidence="1" id="KW-0677">Repeat</keyword>
<dbReference type="Pfam" id="PF01535">
    <property type="entry name" value="PPR"/>
    <property type="match status" value="2"/>
</dbReference>
<dbReference type="PANTHER" id="PTHR47926">
    <property type="entry name" value="PENTATRICOPEPTIDE REPEAT-CONTAINING PROTEIN"/>
    <property type="match status" value="1"/>
</dbReference>
<feature type="repeat" description="PPR" evidence="2">
    <location>
        <begin position="32"/>
        <end position="66"/>
    </location>
</feature>
<evidence type="ECO:0000256" key="1">
    <source>
        <dbReference type="ARBA" id="ARBA00022737"/>
    </source>
</evidence>
<dbReference type="InterPro" id="IPR011990">
    <property type="entry name" value="TPR-like_helical_dom_sf"/>
</dbReference>
<name>U5FIT0_POPTR</name>
<dbReference type="eggNOG" id="KOG4197">
    <property type="taxonomic scope" value="Eukaryota"/>
</dbReference>
<dbReference type="GO" id="GO:0003723">
    <property type="term" value="F:RNA binding"/>
    <property type="evidence" value="ECO:0007669"/>
    <property type="project" value="InterPro"/>
</dbReference>
<sequence>MVGVENTLLDAYTKCGEVGLSRKLFDEMTEKDVVSWNSMIAVYAQIGLSIDAFKVFHGMLKDGGACAHKGALRVGMCLHDQVTKMGFVSNVIVGTSIIDM</sequence>
<keyword evidence="4" id="KW-1185">Reference proteome</keyword>
<evidence type="ECO:0000313" key="3">
    <source>
        <dbReference type="EMBL" id="PNS95492.1"/>
    </source>
</evidence>
<dbReference type="STRING" id="3694.U5FIT0"/>
<organism evidence="3 4">
    <name type="scientific">Populus trichocarpa</name>
    <name type="common">Western balsam poplar</name>
    <name type="synonym">Populus balsamifera subsp. trichocarpa</name>
    <dbReference type="NCBI Taxonomy" id="3694"/>
    <lineage>
        <taxon>Eukaryota</taxon>
        <taxon>Viridiplantae</taxon>
        <taxon>Streptophyta</taxon>
        <taxon>Embryophyta</taxon>
        <taxon>Tracheophyta</taxon>
        <taxon>Spermatophyta</taxon>
        <taxon>Magnoliopsida</taxon>
        <taxon>eudicotyledons</taxon>
        <taxon>Gunneridae</taxon>
        <taxon>Pentapetalae</taxon>
        <taxon>rosids</taxon>
        <taxon>fabids</taxon>
        <taxon>Malpighiales</taxon>
        <taxon>Salicaceae</taxon>
        <taxon>Saliceae</taxon>
        <taxon>Populus</taxon>
    </lineage>
</organism>
<dbReference type="InterPro" id="IPR002885">
    <property type="entry name" value="PPR_rpt"/>
</dbReference>